<dbReference type="Proteomes" id="UP001497744">
    <property type="component" value="Unassembled WGS sequence"/>
</dbReference>
<evidence type="ECO:0000313" key="2">
    <source>
        <dbReference type="Proteomes" id="UP001497744"/>
    </source>
</evidence>
<dbReference type="EMBL" id="BPLF01000004">
    <property type="protein sequence ID" value="GIX64941.1"/>
    <property type="molecule type" value="Genomic_DNA"/>
</dbReference>
<organism evidence="1 2">
    <name type="scientific">Babesia caballi</name>
    <dbReference type="NCBI Taxonomy" id="5871"/>
    <lineage>
        <taxon>Eukaryota</taxon>
        <taxon>Sar</taxon>
        <taxon>Alveolata</taxon>
        <taxon>Apicomplexa</taxon>
        <taxon>Aconoidasida</taxon>
        <taxon>Piroplasmida</taxon>
        <taxon>Babesiidae</taxon>
        <taxon>Babesia</taxon>
    </lineage>
</organism>
<name>A0AAV4LYN0_BABCB</name>
<proteinExistence type="predicted"/>
<sequence>MAYITWYDVVALCEAGTGALAGAGLGLVSGLVVALEPLLRVLSSGEGTSAARGTLAVSVGDFAGDAGGAEVLALASAETPALAARIGCSTRIMPLRAAVTDSRTLGAKSFSENRLGRINSSTLKEHGWPSGQRRQTQVLVGESPRGFKSHFVQSFARTPEPPSWPADINAKSSRRYLVKRRDVDVEGEQREAKKRERVEAELLVPNAAVLNQVEVKELGGVRRGRKVAKGLHGRSGWLRRSDGGSSCGRCASALPQRVPGAGAAAGGGRDVHRGATRVAQGTHHAFGFHECVLQKSGDVKLEAVVDVGAAGGLQVERIHVGHEATRKGAEDAVGTQHLDLLNQDQQHLPEGREVEGRTVGEAAEQQDEVLAVERLEDLDVVEPGVDLLRHKGLGEGARGGPEVEDLHEAAQVGVVLQVLLAEGDADVADEAGGLEGVEDVEQRHDGVAADGRDAILRGHQNALAAFAYGGLVGGPASDEAGQGHVRPEAAAVQGLVDVALQYGGGHLGEAGGLGEVLAQCIGRADGELLGLEVLVRLG</sequence>
<keyword evidence="2" id="KW-1185">Reference proteome</keyword>
<dbReference type="RefSeq" id="XP_067717010.1">
    <property type="nucleotide sequence ID" value="XM_067860909.1"/>
</dbReference>
<evidence type="ECO:0000313" key="1">
    <source>
        <dbReference type="EMBL" id="GIX64941.1"/>
    </source>
</evidence>
<reference evidence="1 2" key="1">
    <citation type="submission" date="2021-06" db="EMBL/GenBank/DDBJ databases">
        <title>Genome sequence of Babesia caballi.</title>
        <authorList>
            <person name="Yamagishi J."/>
            <person name="Kidaka T."/>
            <person name="Ochi A."/>
        </authorList>
    </citation>
    <scope>NUCLEOTIDE SEQUENCE [LARGE SCALE GENOMIC DNA]</scope>
    <source>
        <strain evidence="1">USDA-D6B2</strain>
    </source>
</reference>
<gene>
    <name evidence="1" type="ORF">BcabD6B2_43760</name>
</gene>
<dbReference type="AlphaFoldDB" id="A0AAV4LYN0"/>
<comment type="caution">
    <text evidence="1">The sequence shown here is derived from an EMBL/GenBank/DDBJ whole genome shotgun (WGS) entry which is preliminary data.</text>
</comment>
<accession>A0AAV4LYN0</accession>
<protein>
    <submittedName>
        <fullName evidence="1">Asp23/Gls24 family envelope stress response protein</fullName>
    </submittedName>
</protein>
<dbReference type="GeneID" id="94196422"/>